<evidence type="ECO:0000313" key="9">
    <source>
        <dbReference type="EMBL" id="EEC50648.1"/>
    </source>
</evidence>
<keyword evidence="3" id="KW-0560">Oxidoreductase</keyword>
<evidence type="ECO:0000256" key="1">
    <source>
        <dbReference type="ARBA" id="ARBA00005591"/>
    </source>
</evidence>
<dbReference type="InterPro" id="IPR050162">
    <property type="entry name" value="MsrA_MetSO_reductase"/>
</dbReference>
<dbReference type="STRING" id="556484.B7FTF5"/>
<evidence type="ECO:0000313" key="10">
    <source>
        <dbReference type="Proteomes" id="UP000000759"/>
    </source>
</evidence>
<dbReference type="InParanoid" id="B7FTF5"/>
<comment type="similarity">
    <text evidence="1">Belongs to the MsrA Met sulfoxide reductase family.</text>
</comment>
<dbReference type="HOGENOM" id="CLU_031040_10_3_1"/>
<reference evidence="10" key="2">
    <citation type="submission" date="2008-08" db="EMBL/GenBank/DDBJ databases">
        <authorList>
            <consortium name="Diatom Consortium"/>
            <person name="Grigoriev I."/>
            <person name="Grimwood J."/>
            <person name="Kuo A."/>
            <person name="Otillar R.P."/>
            <person name="Salamov A."/>
            <person name="Detter J.C."/>
            <person name="Lindquist E."/>
            <person name="Shapiro H."/>
            <person name="Lucas S."/>
            <person name="Glavina del Rio T."/>
            <person name="Pitluck S."/>
            <person name="Rokhsar D."/>
            <person name="Bowler C."/>
        </authorList>
    </citation>
    <scope>GENOME REANNOTATION</scope>
    <source>
        <strain evidence="10">CCAP 1055/1</strain>
    </source>
</reference>
<dbReference type="EMBL" id="CM000606">
    <property type="protein sequence ID" value="EEC50648.1"/>
    <property type="molecule type" value="Genomic_DNA"/>
</dbReference>
<dbReference type="GeneID" id="7197285"/>
<dbReference type="PANTHER" id="PTHR42799">
    <property type="entry name" value="MITOCHONDRIAL PEPTIDE METHIONINE SULFOXIDE REDUCTASE"/>
    <property type="match status" value="1"/>
</dbReference>
<comment type="catalytic activity">
    <reaction evidence="7">
        <text>[thioredoxin]-disulfide + L-methionine + H2O = L-methionine (S)-S-oxide + [thioredoxin]-dithiol</text>
        <dbReference type="Rhea" id="RHEA:19993"/>
        <dbReference type="Rhea" id="RHEA-COMP:10698"/>
        <dbReference type="Rhea" id="RHEA-COMP:10700"/>
        <dbReference type="ChEBI" id="CHEBI:15377"/>
        <dbReference type="ChEBI" id="CHEBI:29950"/>
        <dbReference type="ChEBI" id="CHEBI:50058"/>
        <dbReference type="ChEBI" id="CHEBI:57844"/>
        <dbReference type="ChEBI" id="CHEBI:58772"/>
        <dbReference type="EC" id="1.8.4.11"/>
    </reaction>
</comment>
<dbReference type="Pfam" id="PF01625">
    <property type="entry name" value="PMSR"/>
    <property type="match status" value="1"/>
</dbReference>
<evidence type="ECO:0000256" key="2">
    <source>
        <dbReference type="ARBA" id="ARBA00012502"/>
    </source>
</evidence>
<dbReference type="PANTHER" id="PTHR42799:SF2">
    <property type="entry name" value="MITOCHONDRIAL PEPTIDE METHIONINE SULFOXIDE REDUCTASE"/>
    <property type="match status" value="1"/>
</dbReference>
<dbReference type="GO" id="GO:0005737">
    <property type="term" value="C:cytoplasm"/>
    <property type="evidence" value="ECO:0007669"/>
    <property type="project" value="TreeGrafter"/>
</dbReference>
<dbReference type="SUPFAM" id="SSF55068">
    <property type="entry name" value="Peptide methionine sulfoxide reductase"/>
    <property type="match status" value="1"/>
</dbReference>
<dbReference type="NCBIfam" id="TIGR00401">
    <property type="entry name" value="msrA"/>
    <property type="match status" value="1"/>
</dbReference>
<feature type="domain" description="Peptide methionine sulphoxide reductase MsrA" evidence="8">
    <location>
        <begin position="1"/>
        <end position="167"/>
    </location>
</feature>
<sequence>LGAGCYWGTEKYVRKDFRKKFPNSIKTATVGFMSPLDGVRIQNPTYPQVCSGQSGHIEVLFVELNEPDKHFEELIRFFFQFHDPTTKDRQGNDRGFQYASWIFCDDEPQALIAERVRGELQTLLDANALNVYDRKTVSTKISPMKEFTPAQAEHQEYLAKHPNGYCNHRIRFKHWPVISKKEGASN</sequence>
<dbReference type="PaxDb" id="2850-Phatr9912"/>
<evidence type="ECO:0000256" key="4">
    <source>
        <dbReference type="ARBA" id="ARBA00030273"/>
    </source>
</evidence>
<evidence type="ECO:0000256" key="5">
    <source>
        <dbReference type="ARBA" id="ARBA00030643"/>
    </source>
</evidence>
<dbReference type="GO" id="GO:0008113">
    <property type="term" value="F:peptide-methionine (S)-S-oxide reductase activity"/>
    <property type="evidence" value="ECO:0007669"/>
    <property type="project" value="UniProtKB-EC"/>
</dbReference>
<organism evidence="9 10">
    <name type="scientific">Phaeodactylum tricornutum (strain CCAP 1055/1)</name>
    <dbReference type="NCBI Taxonomy" id="556484"/>
    <lineage>
        <taxon>Eukaryota</taxon>
        <taxon>Sar</taxon>
        <taxon>Stramenopiles</taxon>
        <taxon>Ochrophyta</taxon>
        <taxon>Bacillariophyta</taxon>
        <taxon>Bacillariophyceae</taxon>
        <taxon>Bacillariophycidae</taxon>
        <taxon>Naviculales</taxon>
        <taxon>Phaeodactylaceae</taxon>
        <taxon>Phaeodactylum</taxon>
    </lineage>
</organism>
<evidence type="ECO:0000259" key="8">
    <source>
        <dbReference type="Pfam" id="PF01625"/>
    </source>
</evidence>
<evidence type="ECO:0000256" key="3">
    <source>
        <dbReference type="ARBA" id="ARBA00023002"/>
    </source>
</evidence>
<dbReference type="InterPro" id="IPR002569">
    <property type="entry name" value="Met_Sox_Rdtase_MsrA_dom"/>
</dbReference>
<comment type="catalytic activity">
    <reaction evidence="6">
        <text>L-methionyl-[protein] + [thioredoxin]-disulfide + H2O = L-methionyl-(S)-S-oxide-[protein] + [thioredoxin]-dithiol</text>
        <dbReference type="Rhea" id="RHEA:14217"/>
        <dbReference type="Rhea" id="RHEA-COMP:10698"/>
        <dbReference type="Rhea" id="RHEA-COMP:10700"/>
        <dbReference type="Rhea" id="RHEA-COMP:12313"/>
        <dbReference type="Rhea" id="RHEA-COMP:12315"/>
        <dbReference type="ChEBI" id="CHEBI:15377"/>
        <dbReference type="ChEBI" id="CHEBI:16044"/>
        <dbReference type="ChEBI" id="CHEBI:29950"/>
        <dbReference type="ChEBI" id="CHEBI:44120"/>
        <dbReference type="ChEBI" id="CHEBI:50058"/>
        <dbReference type="EC" id="1.8.4.11"/>
    </reaction>
</comment>
<dbReference type="InterPro" id="IPR036509">
    <property type="entry name" value="Met_Sox_Rdtase_MsrA_sf"/>
</dbReference>
<keyword evidence="10" id="KW-1185">Reference proteome</keyword>
<dbReference type="RefSeq" id="XP_002177834.1">
    <property type="nucleotide sequence ID" value="XM_002177798.1"/>
</dbReference>
<gene>
    <name evidence="9" type="ORF">PHATRDRAFT_9912</name>
</gene>
<dbReference type="EC" id="1.8.4.11" evidence="2"/>
<dbReference type="AlphaFoldDB" id="B7FTF5"/>
<proteinExistence type="inferred from homology"/>
<accession>B7FTF5</accession>
<evidence type="ECO:0000256" key="6">
    <source>
        <dbReference type="ARBA" id="ARBA00047806"/>
    </source>
</evidence>
<dbReference type="OrthoDB" id="77405at2759"/>
<reference evidence="9 10" key="1">
    <citation type="journal article" date="2008" name="Nature">
        <title>The Phaeodactylum genome reveals the evolutionary history of diatom genomes.</title>
        <authorList>
            <person name="Bowler C."/>
            <person name="Allen A.E."/>
            <person name="Badger J.H."/>
            <person name="Grimwood J."/>
            <person name="Jabbari K."/>
            <person name="Kuo A."/>
            <person name="Maheswari U."/>
            <person name="Martens C."/>
            <person name="Maumus F."/>
            <person name="Otillar R.P."/>
            <person name="Rayko E."/>
            <person name="Salamov A."/>
            <person name="Vandepoele K."/>
            <person name="Beszteri B."/>
            <person name="Gruber A."/>
            <person name="Heijde M."/>
            <person name="Katinka M."/>
            <person name="Mock T."/>
            <person name="Valentin K."/>
            <person name="Verret F."/>
            <person name="Berges J.A."/>
            <person name="Brownlee C."/>
            <person name="Cadoret J.P."/>
            <person name="Chiovitti A."/>
            <person name="Choi C.J."/>
            <person name="Coesel S."/>
            <person name="De Martino A."/>
            <person name="Detter J.C."/>
            <person name="Durkin C."/>
            <person name="Falciatore A."/>
            <person name="Fournet J."/>
            <person name="Haruta M."/>
            <person name="Huysman M.J."/>
            <person name="Jenkins B.D."/>
            <person name="Jiroutova K."/>
            <person name="Jorgensen R.E."/>
            <person name="Joubert Y."/>
            <person name="Kaplan A."/>
            <person name="Kroger N."/>
            <person name="Kroth P.G."/>
            <person name="La Roche J."/>
            <person name="Lindquist E."/>
            <person name="Lommer M."/>
            <person name="Martin-Jezequel V."/>
            <person name="Lopez P.J."/>
            <person name="Lucas S."/>
            <person name="Mangogna M."/>
            <person name="McGinnis K."/>
            <person name="Medlin L.K."/>
            <person name="Montsant A."/>
            <person name="Oudot-Le Secq M.P."/>
            <person name="Napoli C."/>
            <person name="Obornik M."/>
            <person name="Parker M.S."/>
            <person name="Petit J.L."/>
            <person name="Porcel B.M."/>
            <person name="Poulsen N."/>
            <person name="Robison M."/>
            <person name="Rychlewski L."/>
            <person name="Rynearson T.A."/>
            <person name="Schmutz J."/>
            <person name="Shapiro H."/>
            <person name="Siaut M."/>
            <person name="Stanley M."/>
            <person name="Sussman M.R."/>
            <person name="Taylor A.R."/>
            <person name="Vardi A."/>
            <person name="von Dassow P."/>
            <person name="Vyverman W."/>
            <person name="Willis A."/>
            <person name="Wyrwicz L.S."/>
            <person name="Rokhsar D.S."/>
            <person name="Weissenbach J."/>
            <person name="Armbrust E.V."/>
            <person name="Green B.R."/>
            <person name="Van de Peer Y."/>
            <person name="Grigoriev I.V."/>
        </authorList>
    </citation>
    <scope>NUCLEOTIDE SEQUENCE [LARGE SCALE GENOMIC DNA]</scope>
    <source>
        <strain evidence="9 10">CCAP 1055/1</strain>
    </source>
</reference>
<dbReference type="Proteomes" id="UP000000759">
    <property type="component" value="Chromosome 2"/>
</dbReference>
<dbReference type="eggNOG" id="KOG1635">
    <property type="taxonomic scope" value="Eukaryota"/>
</dbReference>
<dbReference type="KEGG" id="pti:PHATRDRAFT_9912"/>
<dbReference type="GO" id="GO:0034599">
    <property type="term" value="P:cellular response to oxidative stress"/>
    <property type="evidence" value="ECO:0007669"/>
    <property type="project" value="TreeGrafter"/>
</dbReference>
<name>B7FTF5_PHATC</name>
<evidence type="ECO:0000256" key="7">
    <source>
        <dbReference type="ARBA" id="ARBA00048782"/>
    </source>
</evidence>
<dbReference type="Gene3D" id="3.30.1060.10">
    <property type="entry name" value="Peptide methionine sulphoxide reductase MsrA"/>
    <property type="match status" value="1"/>
</dbReference>
<feature type="non-terminal residue" evidence="9">
    <location>
        <position position="1"/>
    </location>
</feature>
<protein>
    <recommendedName>
        <fullName evidence="2">peptide-methionine (S)-S-oxide reductase</fullName>
        <ecNumber evidence="2">1.8.4.11</ecNumber>
    </recommendedName>
    <alternativeName>
        <fullName evidence="5">Peptide-methionine (S)-S-oxide reductase</fullName>
    </alternativeName>
    <alternativeName>
        <fullName evidence="4">Protein-methionine-S-oxide reductase</fullName>
    </alternativeName>
</protein>